<name>A0ABV7YSV0_9BACT</name>
<keyword evidence="3" id="KW-1185">Reference proteome</keyword>
<dbReference type="EMBL" id="JBHRYQ010000001">
    <property type="protein sequence ID" value="MFC3809273.1"/>
    <property type="molecule type" value="Genomic_DNA"/>
</dbReference>
<organism evidence="2 3">
    <name type="scientific">Lacihabitans lacunae</name>
    <dbReference type="NCBI Taxonomy" id="1028214"/>
    <lineage>
        <taxon>Bacteria</taxon>
        <taxon>Pseudomonadati</taxon>
        <taxon>Bacteroidota</taxon>
        <taxon>Cytophagia</taxon>
        <taxon>Cytophagales</taxon>
        <taxon>Leadbetterellaceae</taxon>
        <taxon>Lacihabitans</taxon>
    </lineage>
</organism>
<dbReference type="Proteomes" id="UP001595616">
    <property type="component" value="Unassembled WGS sequence"/>
</dbReference>
<accession>A0ABV7YSV0</accession>
<sequence length="128" mass="15321">MKNEEKYITEEHQDHVKWTKDLEFYTEDLAFLRKQLEEVSSKNTATEVKQEVEKYQNQFIIQKNEIDILNHAINAEEELLVENVVDNPVAVDHRKVEDNVSLRDRVETFAKLFKEMKEEFNTFLAKNF</sequence>
<evidence type="ECO:0000313" key="3">
    <source>
        <dbReference type="Proteomes" id="UP001595616"/>
    </source>
</evidence>
<dbReference type="RefSeq" id="WP_379834099.1">
    <property type="nucleotide sequence ID" value="NZ_JBHRYQ010000001.1"/>
</dbReference>
<protein>
    <submittedName>
        <fullName evidence="2">Uncharacterized protein</fullName>
    </submittedName>
</protein>
<feature type="coiled-coil region" evidence="1">
    <location>
        <begin position="22"/>
        <end position="65"/>
    </location>
</feature>
<proteinExistence type="predicted"/>
<comment type="caution">
    <text evidence="2">The sequence shown here is derived from an EMBL/GenBank/DDBJ whole genome shotgun (WGS) entry which is preliminary data.</text>
</comment>
<reference evidence="3" key="1">
    <citation type="journal article" date="2019" name="Int. J. Syst. Evol. Microbiol.">
        <title>The Global Catalogue of Microorganisms (GCM) 10K type strain sequencing project: providing services to taxonomists for standard genome sequencing and annotation.</title>
        <authorList>
            <consortium name="The Broad Institute Genomics Platform"/>
            <consortium name="The Broad Institute Genome Sequencing Center for Infectious Disease"/>
            <person name="Wu L."/>
            <person name="Ma J."/>
        </authorList>
    </citation>
    <scope>NUCLEOTIDE SEQUENCE [LARGE SCALE GENOMIC DNA]</scope>
    <source>
        <strain evidence="3">CECT 7956</strain>
    </source>
</reference>
<gene>
    <name evidence="2" type="ORF">ACFOOI_01285</name>
</gene>
<evidence type="ECO:0000313" key="2">
    <source>
        <dbReference type="EMBL" id="MFC3809273.1"/>
    </source>
</evidence>
<evidence type="ECO:0000256" key="1">
    <source>
        <dbReference type="SAM" id="Coils"/>
    </source>
</evidence>
<keyword evidence="1" id="KW-0175">Coiled coil</keyword>